<keyword evidence="2" id="KW-1133">Transmembrane helix</keyword>
<reference evidence="4" key="1">
    <citation type="journal article" date="2018" name="PLoS ONE">
        <title>Chinook salmon (Oncorhynchus tshawytscha) genome and transcriptome.</title>
        <authorList>
            <person name="Christensen K.A."/>
            <person name="Leong J.S."/>
            <person name="Sakhrani D."/>
            <person name="Biagi C.A."/>
            <person name="Minkley D.R."/>
            <person name="Withler R.E."/>
            <person name="Rondeau E.B."/>
            <person name="Koop B.F."/>
            <person name="Devlin R.H."/>
        </authorList>
    </citation>
    <scope>NUCLEOTIDE SEQUENCE [LARGE SCALE GENOMIC DNA]</scope>
</reference>
<organism evidence="3 4">
    <name type="scientific">Oncorhynchus tshawytscha</name>
    <name type="common">Chinook salmon</name>
    <name type="synonym">Salmo tshawytscha</name>
    <dbReference type="NCBI Taxonomy" id="74940"/>
    <lineage>
        <taxon>Eukaryota</taxon>
        <taxon>Metazoa</taxon>
        <taxon>Chordata</taxon>
        <taxon>Craniata</taxon>
        <taxon>Vertebrata</taxon>
        <taxon>Euteleostomi</taxon>
        <taxon>Actinopterygii</taxon>
        <taxon>Neopterygii</taxon>
        <taxon>Teleostei</taxon>
        <taxon>Protacanthopterygii</taxon>
        <taxon>Salmoniformes</taxon>
        <taxon>Salmonidae</taxon>
        <taxon>Salmoninae</taxon>
        <taxon>Oncorhynchus</taxon>
    </lineage>
</organism>
<dbReference type="AlphaFoldDB" id="A0AAZ3NZK0"/>
<dbReference type="InterPro" id="IPR037138">
    <property type="entry name" value="His_deacetylse_dom_sf"/>
</dbReference>
<keyword evidence="4" id="KW-1185">Reference proteome</keyword>
<name>A0AAZ3NZK0_ONCTS</name>
<dbReference type="GeneTree" id="ENSGT01120000278060"/>
<accession>A0AAZ3NZK0</accession>
<evidence type="ECO:0000256" key="1">
    <source>
        <dbReference type="SAM" id="MobiDB-lite"/>
    </source>
</evidence>
<reference evidence="3" key="2">
    <citation type="submission" date="2025-08" db="UniProtKB">
        <authorList>
            <consortium name="Ensembl"/>
        </authorList>
    </citation>
    <scope>IDENTIFICATION</scope>
</reference>
<keyword evidence="2" id="KW-0812">Transmembrane</keyword>
<dbReference type="InterPro" id="IPR023696">
    <property type="entry name" value="Ureohydrolase_dom_sf"/>
</dbReference>
<proteinExistence type="predicted"/>
<evidence type="ECO:0000313" key="3">
    <source>
        <dbReference type="Ensembl" id="ENSOTSP00005109760.1"/>
    </source>
</evidence>
<keyword evidence="2" id="KW-0472">Membrane</keyword>
<dbReference type="SUPFAM" id="SSF52768">
    <property type="entry name" value="Arginase/deacetylase"/>
    <property type="match status" value="1"/>
</dbReference>
<protein>
    <recommendedName>
        <fullName evidence="5">Histone deacetylase</fullName>
    </recommendedName>
</protein>
<reference evidence="3" key="3">
    <citation type="submission" date="2025-09" db="UniProtKB">
        <authorList>
            <consortium name="Ensembl"/>
        </authorList>
    </citation>
    <scope>IDENTIFICATION</scope>
</reference>
<feature type="transmembrane region" description="Helical" evidence="2">
    <location>
        <begin position="212"/>
        <end position="234"/>
    </location>
</feature>
<dbReference type="Proteomes" id="UP000694402">
    <property type="component" value="Unassembled WGS sequence"/>
</dbReference>
<evidence type="ECO:0008006" key="5">
    <source>
        <dbReference type="Google" id="ProtNLM"/>
    </source>
</evidence>
<evidence type="ECO:0000256" key="2">
    <source>
        <dbReference type="SAM" id="Phobius"/>
    </source>
</evidence>
<dbReference type="Ensembl" id="ENSOTST00005151022.1">
    <property type="protein sequence ID" value="ENSOTSP00005109760.1"/>
    <property type="gene ID" value="ENSOTSG00005055886.1"/>
</dbReference>
<feature type="region of interest" description="Disordered" evidence="1">
    <location>
        <begin position="82"/>
        <end position="108"/>
    </location>
</feature>
<sequence length="256" mass="27916">MAKFHTDSRYLEHLHKISQGGDNDDPQSGHFGLCYECPVVEGISDYASAVGGATLTVAIDWSGGWHHAKNYISLDDSGLGKGKPLDDSGPGKGKPLDDTGLGKGKPLDDTGVMKEVQSLFNPETVTPLCSFNMTPVRRAQCLRHVLDLHLPTLPLGGGTSDTHTHTHTHTTILLFILPYSLPHLSFSSSEIPDHEEGEQYHSVPFRPDREGLCASFSLLLALPLSLSLSFFVFLEEPCVFYSGGEGQFIFGEFPYN</sequence>
<dbReference type="Gene3D" id="3.40.800.20">
    <property type="entry name" value="Histone deacetylase domain"/>
    <property type="match status" value="1"/>
</dbReference>
<evidence type="ECO:0000313" key="4">
    <source>
        <dbReference type="Proteomes" id="UP000694402"/>
    </source>
</evidence>